<dbReference type="InterPro" id="IPR001509">
    <property type="entry name" value="Epimerase_deHydtase"/>
</dbReference>
<sequence length="308" mass="34134">MKIVITGAGGYLGSVLSLFLSEHGHQLILVARRDLDFALPANASFARWNGETSGDWAREIDGADAVINLAGRSVNCRYTEEHKREILESRLQTTRVVARAISEAKTPPHVWLNAASATIYRDERGRDMDETDGIIGEGFSVEVCKAWESALFETELPQTRRAALRMSMIFGRTAPVFGVFSTLAKLGLGGPQGNGGQYVSWIHERDCLRAILFLLQHETLNGPVNVCAPHPIPNREFMRVLRSTFKMPIGIPAPTLAMKVGAVFLRTETELALKSRRAVPRKLLDAGFQFEFPHWRLAAPNIVGDEKN</sequence>
<dbReference type="RefSeq" id="WP_105483403.1">
    <property type="nucleotide sequence ID" value="NZ_NIGF01000006.1"/>
</dbReference>
<dbReference type="Proteomes" id="UP000237684">
    <property type="component" value="Unassembled WGS sequence"/>
</dbReference>
<feature type="domain" description="DUF1731" evidence="3">
    <location>
        <begin position="253"/>
        <end position="298"/>
    </location>
</feature>
<dbReference type="PANTHER" id="PTHR11092:SF0">
    <property type="entry name" value="EPIMERASE FAMILY PROTEIN SDR39U1"/>
    <property type="match status" value="1"/>
</dbReference>
<evidence type="ECO:0008006" key="6">
    <source>
        <dbReference type="Google" id="ProtNLM"/>
    </source>
</evidence>
<proteinExistence type="inferred from homology"/>
<feature type="domain" description="NAD-dependent epimerase/dehydratase" evidence="2">
    <location>
        <begin position="3"/>
        <end position="226"/>
    </location>
</feature>
<dbReference type="NCBIfam" id="TIGR01777">
    <property type="entry name" value="yfcH"/>
    <property type="match status" value="1"/>
</dbReference>
<gene>
    <name evidence="4" type="ORF">B1R32_106111</name>
</gene>
<evidence type="ECO:0000313" key="5">
    <source>
        <dbReference type="Proteomes" id="UP000237684"/>
    </source>
</evidence>
<dbReference type="InterPro" id="IPR010099">
    <property type="entry name" value="SDR39U1"/>
</dbReference>
<dbReference type="FunCoup" id="A0A2S8SU04">
    <property type="interactions" value="269"/>
</dbReference>
<organism evidence="4 5">
    <name type="scientific">Abditibacterium utsteinense</name>
    <dbReference type="NCBI Taxonomy" id="1960156"/>
    <lineage>
        <taxon>Bacteria</taxon>
        <taxon>Pseudomonadati</taxon>
        <taxon>Abditibacteriota</taxon>
        <taxon>Abditibacteriia</taxon>
        <taxon>Abditibacteriales</taxon>
        <taxon>Abditibacteriaceae</taxon>
        <taxon>Abditibacterium</taxon>
    </lineage>
</organism>
<dbReference type="Pfam" id="PF08338">
    <property type="entry name" value="DUF1731"/>
    <property type="match status" value="1"/>
</dbReference>
<dbReference type="EMBL" id="NIGF01000006">
    <property type="protein sequence ID" value="PQV64265.1"/>
    <property type="molecule type" value="Genomic_DNA"/>
</dbReference>
<evidence type="ECO:0000259" key="2">
    <source>
        <dbReference type="Pfam" id="PF01370"/>
    </source>
</evidence>
<dbReference type="InterPro" id="IPR036291">
    <property type="entry name" value="NAD(P)-bd_dom_sf"/>
</dbReference>
<dbReference type="InterPro" id="IPR013549">
    <property type="entry name" value="DUF1731"/>
</dbReference>
<dbReference type="AlphaFoldDB" id="A0A2S8SU04"/>
<evidence type="ECO:0000256" key="1">
    <source>
        <dbReference type="ARBA" id="ARBA00009353"/>
    </source>
</evidence>
<evidence type="ECO:0000259" key="3">
    <source>
        <dbReference type="Pfam" id="PF08338"/>
    </source>
</evidence>
<dbReference type="OrthoDB" id="9801773at2"/>
<keyword evidence="5" id="KW-1185">Reference proteome</keyword>
<comment type="similarity">
    <text evidence="1">Belongs to the NAD(P)-dependent epimerase/dehydratase family. SDR39U1 subfamily.</text>
</comment>
<dbReference type="InParanoid" id="A0A2S8SU04"/>
<dbReference type="Pfam" id="PF01370">
    <property type="entry name" value="Epimerase"/>
    <property type="match status" value="1"/>
</dbReference>
<accession>A0A2S8SU04</accession>
<evidence type="ECO:0000313" key="4">
    <source>
        <dbReference type="EMBL" id="PQV64265.1"/>
    </source>
</evidence>
<dbReference type="Gene3D" id="3.40.50.720">
    <property type="entry name" value="NAD(P)-binding Rossmann-like Domain"/>
    <property type="match status" value="1"/>
</dbReference>
<comment type="caution">
    <text evidence="4">The sequence shown here is derived from an EMBL/GenBank/DDBJ whole genome shotgun (WGS) entry which is preliminary data.</text>
</comment>
<reference evidence="4 5" key="1">
    <citation type="journal article" date="2018" name="Syst. Appl. Microbiol.">
        <title>Abditibacterium utsteinense sp. nov., the first cultivated member of candidate phylum FBP, isolated from ice-free Antarctic soil samples.</title>
        <authorList>
            <person name="Tahon G."/>
            <person name="Tytgat B."/>
            <person name="Lebbe L."/>
            <person name="Carlier A."/>
            <person name="Willems A."/>
        </authorList>
    </citation>
    <scope>NUCLEOTIDE SEQUENCE [LARGE SCALE GENOMIC DNA]</scope>
    <source>
        <strain evidence="4 5">LMG 29911</strain>
    </source>
</reference>
<dbReference type="PANTHER" id="PTHR11092">
    <property type="entry name" value="SUGAR NUCLEOTIDE EPIMERASE RELATED"/>
    <property type="match status" value="1"/>
</dbReference>
<protein>
    <recommendedName>
        <fullName evidence="6">TIGR01777 family protein</fullName>
    </recommendedName>
</protein>
<name>A0A2S8SU04_9BACT</name>
<dbReference type="SUPFAM" id="SSF51735">
    <property type="entry name" value="NAD(P)-binding Rossmann-fold domains"/>
    <property type="match status" value="1"/>
</dbReference>